<keyword evidence="3" id="KW-1185">Reference proteome</keyword>
<reference evidence="2 3" key="1">
    <citation type="submission" date="2016-10" db="EMBL/GenBank/DDBJ databases">
        <authorList>
            <person name="de Groot N.N."/>
        </authorList>
    </citation>
    <scope>NUCLEOTIDE SEQUENCE [LARGE SCALE GENOMIC DNA]</scope>
    <source>
        <strain evidence="2 3">Nm1</strain>
    </source>
</reference>
<dbReference type="PANTHER" id="PTHR36573:SF1">
    <property type="entry name" value="INTERMEMBRANE PHOSPHOLIPID TRANSPORT SYSTEM BINDING PROTEIN MLAC"/>
    <property type="match status" value="1"/>
</dbReference>
<evidence type="ECO:0000256" key="1">
    <source>
        <dbReference type="SAM" id="SignalP"/>
    </source>
</evidence>
<dbReference type="Gene3D" id="1.10.10.640">
    <property type="entry name" value="phospholipid-binding protein"/>
    <property type="match status" value="1"/>
</dbReference>
<dbReference type="Gene3D" id="3.10.450.50">
    <property type="match status" value="1"/>
</dbReference>
<dbReference type="InterPro" id="IPR008869">
    <property type="entry name" value="MlaC/ttg2D"/>
</dbReference>
<feature type="chain" id="PRO_5011747964" evidence="1">
    <location>
        <begin position="23"/>
        <end position="205"/>
    </location>
</feature>
<dbReference type="PANTHER" id="PTHR36573">
    <property type="entry name" value="INTERMEMBRANE PHOSPHOLIPID TRANSPORT SYSTEM BINDING PROTEIN MLAC"/>
    <property type="match status" value="1"/>
</dbReference>
<evidence type="ECO:0000313" key="3">
    <source>
        <dbReference type="Proteomes" id="UP000198640"/>
    </source>
</evidence>
<organism evidence="2 3">
    <name type="scientific">Nitrosomonas halophila</name>
    <dbReference type="NCBI Taxonomy" id="44576"/>
    <lineage>
        <taxon>Bacteria</taxon>
        <taxon>Pseudomonadati</taxon>
        <taxon>Pseudomonadota</taxon>
        <taxon>Betaproteobacteria</taxon>
        <taxon>Nitrosomonadales</taxon>
        <taxon>Nitrosomonadaceae</taxon>
        <taxon>Nitrosomonas</taxon>
    </lineage>
</organism>
<sequence length="205" mass="23301">MKALFRHLLILVLFWVVVPASAQNTAPDALVRNTVDEVIAILKQDDGIKAGDQDRILSLVREKILPHFNFTRMTQLAMGRNWRTATNEQKKELVREFRTLLVRTYSNSLTNYRDEVIEVSPTKVKPEDTRAVVRAQVIQGRGRQPIPIDYSMEKTSDNWKVYDVTISGVSLVTNYRGSFNTQIRDGGVEGLIATLVERNESLKGQ</sequence>
<feature type="signal peptide" evidence="1">
    <location>
        <begin position="1"/>
        <end position="22"/>
    </location>
</feature>
<name>A0A1H3GI60_9PROT</name>
<evidence type="ECO:0000313" key="2">
    <source>
        <dbReference type="EMBL" id="SDY02981.1"/>
    </source>
</evidence>
<dbReference type="Proteomes" id="UP000198640">
    <property type="component" value="Unassembled WGS sequence"/>
</dbReference>
<dbReference type="OrthoDB" id="9798905at2"/>
<dbReference type="EMBL" id="FNOY01000015">
    <property type="protein sequence ID" value="SDY02981.1"/>
    <property type="molecule type" value="Genomic_DNA"/>
</dbReference>
<dbReference type="RefSeq" id="WP_090413069.1">
    <property type="nucleotide sequence ID" value="NZ_FNOY01000015.1"/>
</dbReference>
<gene>
    <name evidence="2" type="ORF">SAMN05421881_101540</name>
</gene>
<proteinExistence type="predicted"/>
<dbReference type="Pfam" id="PF05494">
    <property type="entry name" value="MlaC"/>
    <property type="match status" value="1"/>
</dbReference>
<accession>A0A1H3GI60</accession>
<dbReference type="AlphaFoldDB" id="A0A1H3GI60"/>
<protein>
    <submittedName>
        <fullName evidence="2">Phospholipid transport system substrate-binding protein</fullName>
    </submittedName>
</protein>
<dbReference type="STRING" id="44576.SAMN05421881_101540"/>
<dbReference type="PIRSF" id="PIRSF004649">
    <property type="entry name" value="MlaC"/>
    <property type="match status" value="1"/>
</dbReference>
<keyword evidence="1" id="KW-0732">Signal</keyword>